<keyword evidence="2 5" id="KW-0436">Ligase</keyword>
<dbReference type="Gene3D" id="3.30.300.30">
    <property type="match status" value="1"/>
</dbReference>
<evidence type="ECO:0000256" key="2">
    <source>
        <dbReference type="ARBA" id="ARBA00022598"/>
    </source>
</evidence>
<evidence type="ECO:0000259" key="4">
    <source>
        <dbReference type="Pfam" id="PF13193"/>
    </source>
</evidence>
<keyword evidence="6" id="KW-1185">Reference proteome</keyword>
<dbReference type="Pfam" id="PF13193">
    <property type="entry name" value="AMP-binding_C"/>
    <property type="match status" value="1"/>
</dbReference>
<evidence type="ECO:0000256" key="1">
    <source>
        <dbReference type="ARBA" id="ARBA00006432"/>
    </source>
</evidence>
<dbReference type="Proteomes" id="UP000654123">
    <property type="component" value="Unassembled WGS sequence"/>
</dbReference>
<reference evidence="5" key="1">
    <citation type="journal article" date="2014" name="Int. J. Syst. Evol. Microbiol.">
        <title>Complete genome sequence of Corynebacterium casei LMG S-19264T (=DSM 44701T), isolated from a smear-ripened cheese.</title>
        <authorList>
            <consortium name="US DOE Joint Genome Institute (JGI-PGF)"/>
            <person name="Walter F."/>
            <person name="Albersmeier A."/>
            <person name="Kalinowski J."/>
            <person name="Ruckert C."/>
        </authorList>
    </citation>
    <scope>NUCLEOTIDE SEQUENCE</scope>
    <source>
        <strain evidence="5">JCM 4335</strain>
    </source>
</reference>
<dbReference type="InterPro" id="IPR045851">
    <property type="entry name" value="AMP-bd_C_sf"/>
</dbReference>
<dbReference type="InterPro" id="IPR042099">
    <property type="entry name" value="ANL_N_sf"/>
</dbReference>
<comment type="similarity">
    <text evidence="1">Belongs to the ATP-dependent AMP-binding enzyme family.</text>
</comment>
<comment type="caution">
    <text evidence="5">The sequence shown here is derived from an EMBL/GenBank/DDBJ whole genome shotgun (WGS) entry which is preliminary data.</text>
</comment>
<name>A0A918AZ58_9ACTN</name>
<dbReference type="PANTHER" id="PTHR43201">
    <property type="entry name" value="ACYL-COA SYNTHETASE"/>
    <property type="match status" value="1"/>
</dbReference>
<dbReference type="GO" id="GO:0006631">
    <property type="term" value="P:fatty acid metabolic process"/>
    <property type="evidence" value="ECO:0007669"/>
    <property type="project" value="TreeGrafter"/>
</dbReference>
<reference evidence="5" key="2">
    <citation type="submission" date="2020-09" db="EMBL/GenBank/DDBJ databases">
        <authorList>
            <person name="Sun Q."/>
            <person name="Ohkuma M."/>
        </authorList>
    </citation>
    <scope>NUCLEOTIDE SEQUENCE</scope>
    <source>
        <strain evidence="5">JCM 4335</strain>
    </source>
</reference>
<dbReference type="InterPro" id="IPR025110">
    <property type="entry name" value="AMP-bd_C"/>
</dbReference>
<dbReference type="AlphaFoldDB" id="A0A918AZ58"/>
<evidence type="ECO:0000313" key="6">
    <source>
        <dbReference type="Proteomes" id="UP000654123"/>
    </source>
</evidence>
<dbReference type="Pfam" id="PF00501">
    <property type="entry name" value="AMP-binding"/>
    <property type="match status" value="1"/>
</dbReference>
<dbReference type="InterPro" id="IPR000873">
    <property type="entry name" value="AMP-dep_synth/lig_dom"/>
</dbReference>
<dbReference type="InterPro" id="IPR020845">
    <property type="entry name" value="AMP-binding_CS"/>
</dbReference>
<organism evidence="5 6">
    <name type="scientific">Streptomyces roseolilacinus</name>
    <dbReference type="NCBI Taxonomy" id="66904"/>
    <lineage>
        <taxon>Bacteria</taxon>
        <taxon>Bacillati</taxon>
        <taxon>Actinomycetota</taxon>
        <taxon>Actinomycetes</taxon>
        <taxon>Kitasatosporales</taxon>
        <taxon>Streptomycetaceae</taxon>
        <taxon>Streptomyces</taxon>
    </lineage>
</organism>
<evidence type="ECO:0000313" key="5">
    <source>
        <dbReference type="EMBL" id="GGQ04247.1"/>
    </source>
</evidence>
<dbReference type="EMBL" id="BMSV01000004">
    <property type="protein sequence ID" value="GGQ04247.1"/>
    <property type="molecule type" value="Genomic_DNA"/>
</dbReference>
<accession>A0A918AZ58</accession>
<dbReference type="Gene3D" id="3.40.50.12780">
    <property type="entry name" value="N-terminal domain of ligase-like"/>
    <property type="match status" value="1"/>
</dbReference>
<feature type="domain" description="AMP-binding enzyme C-terminal" evidence="4">
    <location>
        <begin position="463"/>
        <end position="540"/>
    </location>
</feature>
<proteinExistence type="inferred from homology"/>
<dbReference type="GO" id="GO:0031956">
    <property type="term" value="F:medium-chain fatty acid-CoA ligase activity"/>
    <property type="evidence" value="ECO:0007669"/>
    <property type="project" value="TreeGrafter"/>
</dbReference>
<evidence type="ECO:0000259" key="3">
    <source>
        <dbReference type="Pfam" id="PF00501"/>
    </source>
</evidence>
<sequence>MGVRYRPRVSYVESSSRVEALLTAPGAPFAVVRGEGGRLEYVSGPRTLREFVEATWAFGDAPFLVGEDGAGYTYREFLGAACGLARRLADGYGLRPGDRVVIAGRNHPEWQVAFWAAQFAGLVAVPLNAWWTAGECAYALDDCAPKALLVDDERAVLLRGWAERNGVPCLGFRDAARDTSAVAPPAVDVLPDDDATILYTSGTTGRPKGAVATHRAQVAAAINPRYQAAAAALERGAVPGAGRPPVSLTTFPFFHAAAFTSLYAVMAAGGTLVLMRRWDAERALDLVDRYRVTHYAGVPTTALQLLDAAGGKRLESLTHLNTGGAPAPPALVRRLTEAYGDRVEPRNGYGLTETCGGVLAHYGEAYRRRPDRVGRPTPVTEVRVAGPDGRPVPDGETGELLLRGQSLVRGYWRDPEATAAAFTADGWFRTGDLAVVREDGRVSVVDRIKDVVVRGGENVHCVEVEAALHGHPAVAEAAVLGVPHPVLGEEVAAVVRLREAPHAVTAEELRAHVARDLAAYKVPAHVVVRDGPLPRNAGGKVLKDELRRAFADGGRAG</sequence>
<feature type="domain" description="AMP-dependent synthetase/ligase" evidence="3">
    <location>
        <begin position="58"/>
        <end position="412"/>
    </location>
</feature>
<gene>
    <name evidence="5" type="ORF">GCM10010249_23290</name>
</gene>
<dbReference type="PROSITE" id="PS00455">
    <property type="entry name" value="AMP_BINDING"/>
    <property type="match status" value="1"/>
</dbReference>
<dbReference type="PANTHER" id="PTHR43201:SF5">
    <property type="entry name" value="MEDIUM-CHAIN ACYL-COA LIGASE ACSF2, MITOCHONDRIAL"/>
    <property type="match status" value="1"/>
</dbReference>
<dbReference type="SUPFAM" id="SSF56801">
    <property type="entry name" value="Acetyl-CoA synthetase-like"/>
    <property type="match status" value="1"/>
</dbReference>
<protein>
    <submittedName>
        <fullName evidence="5">Fatty acid--CoA ligase</fullName>
    </submittedName>
</protein>